<dbReference type="InParanoid" id="M1D8N8"/>
<sequence length="138" mass="15754">MKCGCHGPFGQVSRLSPTCRRCAECSSFLLQFSFTHSWFDDCDFRRFRFESPSISANHLFPFVSPICMCSNLRQEPLAILLSSAERISDTPIGSIVRLKYSSFCSSFCNFRRCQGNSAIRRLNFPIANVVISFSTWRI</sequence>
<organism evidence="1 2">
    <name type="scientific">Solanum tuberosum</name>
    <name type="common">Potato</name>
    <dbReference type="NCBI Taxonomy" id="4113"/>
    <lineage>
        <taxon>Eukaryota</taxon>
        <taxon>Viridiplantae</taxon>
        <taxon>Streptophyta</taxon>
        <taxon>Embryophyta</taxon>
        <taxon>Tracheophyta</taxon>
        <taxon>Spermatophyta</taxon>
        <taxon>Magnoliopsida</taxon>
        <taxon>eudicotyledons</taxon>
        <taxon>Gunneridae</taxon>
        <taxon>Pentapetalae</taxon>
        <taxon>asterids</taxon>
        <taxon>lamiids</taxon>
        <taxon>Solanales</taxon>
        <taxon>Solanaceae</taxon>
        <taxon>Solanoideae</taxon>
        <taxon>Solaneae</taxon>
        <taxon>Solanum</taxon>
    </lineage>
</organism>
<dbReference type="PaxDb" id="4113-PGSC0003DMT400085064"/>
<protein>
    <submittedName>
        <fullName evidence="1">Uncharacterized protein</fullName>
    </submittedName>
</protein>
<evidence type="ECO:0000313" key="2">
    <source>
        <dbReference type="Proteomes" id="UP000011115"/>
    </source>
</evidence>
<accession>M1D8N8</accession>
<dbReference type="Proteomes" id="UP000011115">
    <property type="component" value="Unassembled WGS sequence"/>
</dbReference>
<reference evidence="2" key="1">
    <citation type="journal article" date="2011" name="Nature">
        <title>Genome sequence and analysis of the tuber crop potato.</title>
        <authorList>
            <consortium name="The Potato Genome Sequencing Consortium"/>
        </authorList>
    </citation>
    <scope>NUCLEOTIDE SEQUENCE [LARGE SCALE GENOMIC DNA]</scope>
    <source>
        <strain evidence="2">cv. DM1-3 516 R44</strain>
    </source>
</reference>
<keyword evidence="2" id="KW-1185">Reference proteome</keyword>
<evidence type="ECO:0000313" key="1">
    <source>
        <dbReference type="EnsemblPlants" id="PGSC0003DMT400085064"/>
    </source>
</evidence>
<dbReference type="AlphaFoldDB" id="M1D8N8"/>
<reference evidence="1" key="2">
    <citation type="submission" date="2015-06" db="UniProtKB">
        <authorList>
            <consortium name="EnsemblPlants"/>
        </authorList>
    </citation>
    <scope>IDENTIFICATION</scope>
    <source>
        <strain evidence="1">DM1-3 516 R44</strain>
    </source>
</reference>
<dbReference type="HOGENOM" id="CLU_1858822_0_0_1"/>
<proteinExistence type="predicted"/>
<name>M1D8N8_SOLTU</name>
<dbReference type="EnsemblPlants" id="PGSC0003DMT400085064">
    <property type="protein sequence ID" value="PGSC0003DMT400085064"/>
    <property type="gene ID" value="PGSC0003DMG400034635"/>
</dbReference>
<dbReference type="Gramene" id="PGSC0003DMT400085064">
    <property type="protein sequence ID" value="PGSC0003DMT400085064"/>
    <property type="gene ID" value="PGSC0003DMG400034635"/>
</dbReference>